<evidence type="ECO:0000256" key="4">
    <source>
        <dbReference type="ARBA" id="ARBA00022741"/>
    </source>
</evidence>
<feature type="compositionally biased region" description="Low complexity" evidence="8">
    <location>
        <begin position="549"/>
        <end position="560"/>
    </location>
</feature>
<dbReference type="AlphaFoldDB" id="A0AA97P8K6"/>
<evidence type="ECO:0000256" key="8">
    <source>
        <dbReference type="SAM" id="MobiDB-lite"/>
    </source>
</evidence>
<keyword evidence="3" id="KW-0677">Repeat</keyword>
<feature type="region of interest" description="Disordered" evidence="8">
    <location>
        <begin position="1"/>
        <end position="108"/>
    </location>
</feature>
<feature type="region of interest" description="Disordered" evidence="8">
    <location>
        <begin position="996"/>
        <end position="1018"/>
    </location>
</feature>
<name>A0AA97P8K6_PYRO3</name>
<dbReference type="GO" id="GO:0005634">
    <property type="term" value="C:nucleus"/>
    <property type="evidence" value="ECO:0007669"/>
    <property type="project" value="TreeGrafter"/>
</dbReference>
<keyword evidence="2" id="KW-0808">Transferase</keyword>
<proteinExistence type="predicted"/>
<evidence type="ECO:0000259" key="9">
    <source>
        <dbReference type="PROSITE" id="PS50011"/>
    </source>
</evidence>
<feature type="compositionally biased region" description="Polar residues" evidence="8">
    <location>
        <begin position="530"/>
        <end position="542"/>
    </location>
</feature>
<evidence type="ECO:0000256" key="2">
    <source>
        <dbReference type="ARBA" id="ARBA00022679"/>
    </source>
</evidence>
<keyword evidence="6 7" id="KW-0067">ATP-binding</keyword>
<dbReference type="Proteomes" id="UP000011086">
    <property type="component" value="Unassembled WGS sequence"/>
</dbReference>
<dbReference type="InterPro" id="IPR017441">
    <property type="entry name" value="Protein_kinase_ATP_BS"/>
</dbReference>
<evidence type="ECO:0000256" key="3">
    <source>
        <dbReference type="ARBA" id="ARBA00022737"/>
    </source>
</evidence>
<dbReference type="PROSITE" id="PS50011">
    <property type="entry name" value="PROTEIN_KINASE_DOM"/>
    <property type="match status" value="1"/>
</dbReference>
<dbReference type="GO" id="GO:0051094">
    <property type="term" value="P:positive regulation of developmental process"/>
    <property type="evidence" value="ECO:0007669"/>
    <property type="project" value="UniProtKB-ARBA"/>
</dbReference>
<dbReference type="SUPFAM" id="SSF56112">
    <property type="entry name" value="Protein kinase-like (PK-like)"/>
    <property type="match status" value="1"/>
</dbReference>
<dbReference type="CDD" id="cd13118">
    <property type="entry name" value="POLO_box_1"/>
    <property type="match status" value="1"/>
</dbReference>
<dbReference type="SUPFAM" id="SSF82615">
    <property type="entry name" value="Polo-box domain"/>
    <property type="match status" value="2"/>
</dbReference>
<dbReference type="Pfam" id="PF00069">
    <property type="entry name" value="Pkinase"/>
    <property type="match status" value="1"/>
</dbReference>
<dbReference type="InterPro" id="IPR000959">
    <property type="entry name" value="POLO_box_dom"/>
</dbReference>
<dbReference type="GO" id="GO:0000922">
    <property type="term" value="C:spindle pole"/>
    <property type="evidence" value="ECO:0007669"/>
    <property type="project" value="TreeGrafter"/>
</dbReference>
<gene>
    <name evidence="10" type="ORF">OOU_Y34scaffold00106g4</name>
</gene>
<dbReference type="InterPro" id="IPR008271">
    <property type="entry name" value="Ser/Thr_kinase_AS"/>
</dbReference>
<dbReference type="InterPro" id="IPR000719">
    <property type="entry name" value="Prot_kinase_dom"/>
</dbReference>
<reference evidence="10" key="1">
    <citation type="journal article" date="2012" name="PLoS Genet.">
        <title>Comparative analysis of the genomes of two field isolates of the rice blast fungus Magnaporthe oryzae.</title>
        <authorList>
            <person name="Xue M."/>
            <person name="Yang J."/>
            <person name="Li Z."/>
            <person name="Hu S."/>
            <person name="Yao N."/>
            <person name="Dean R.A."/>
            <person name="Zhao W."/>
            <person name="Shen M."/>
            <person name="Zhang H."/>
            <person name="Li C."/>
            <person name="Liu L."/>
            <person name="Cao L."/>
            <person name="Xu X."/>
            <person name="Xing Y."/>
            <person name="Hsiang T."/>
            <person name="Zhang Z."/>
            <person name="Xu J.R."/>
            <person name="Peng Y.L."/>
        </authorList>
    </citation>
    <scope>NUCLEOTIDE SEQUENCE</scope>
    <source>
        <strain evidence="10">Y34</strain>
    </source>
</reference>
<dbReference type="PROSITE" id="PS00108">
    <property type="entry name" value="PROTEIN_KINASE_ST"/>
    <property type="match status" value="1"/>
</dbReference>
<feature type="compositionally biased region" description="Basic and acidic residues" evidence="8">
    <location>
        <begin position="996"/>
        <end position="1006"/>
    </location>
</feature>
<dbReference type="GO" id="GO:0000776">
    <property type="term" value="C:kinetochore"/>
    <property type="evidence" value="ECO:0007669"/>
    <property type="project" value="TreeGrafter"/>
</dbReference>
<accession>A0AA97P8K6</accession>
<dbReference type="Gene3D" id="3.30.1120.30">
    <property type="entry name" value="POLO box domain"/>
    <property type="match status" value="2"/>
</dbReference>
<dbReference type="GO" id="GO:0005737">
    <property type="term" value="C:cytoplasm"/>
    <property type="evidence" value="ECO:0007669"/>
    <property type="project" value="TreeGrafter"/>
</dbReference>
<evidence type="ECO:0000256" key="5">
    <source>
        <dbReference type="ARBA" id="ARBA00022777"/>
    </source>
</evidence>
<dbReference type="GO" id="GO:0004674">
    <property type="term" value="F:protein serine/threonine kinase activity"/>
    <property type="evidence" value="ECO:0007669"/>
    <property type="project" value="UniProtKB-KW"/>
</dbReference>
<keyword evidence="5 10" id="KW-0418">Kinase</keyword>
<evidence type="ECO:0000313" key="10">
    <source>
        <dbReference type="EMBL" id="ELQ44043.1"/>
    </source>
</evidence>
<dbReference type="InterPro" id="IPR011009">
    <property type="entry name" value="Kinase-like_dom_sf"/>
</dbReference>
<dbReference type="Pfam" id="PF00659">
    <property type="entry name" value="POLO_box"/>
    <property type="match status" value="1"/>
</dbReference>
<dbReference type="FunFam" id="3.30.1120.30:FF:000004">
    <property type="entry name" value="Serine/threonine-protein kinase"/>
    <property type="match status" value="1"/>
</dbReference>
<dbReference type="Gene3D" id="1.10.510.10">
    <property type="entry name" value="Transferase(Phosphotransferase) domain 1"/>
    <property type="match status" value="1"/>
</dbReference>
<feature type="region of interest" description="Disordered" evidence="8">
    <location>
        <begin position="527"/>
        <end position="601"/>
    </location>
</feature>
<organism evidence="10">
    <name type="scientific">Pyricularia oryzae (strain Y34)</name>
    <name type="common">Rice blast fungus</name>
    <name type="synonym">Magnaporthe oryzae</name>
    <dbReference type="NCBI Taxonomy" id="1143189"/>
    <lineage>
        <taxon>Eukaryota</taxon>
        <taxon>Fungi</taxon>
        <taxon>Dikarya</taxon>
        <taxon>Ascomycota</taxon>
        <taxon>Pezizomycotina</taxon>
        <taxon>Sordariomycetes</taxon>
        <taxon>Sordariomycetidae</taxon>
        <taxon>Magnaporthales</taxon>
        <taxon>Pyriculariaceae</taxon>
        <taxon>Pyricularia</taxon>
    </lineage>
</organism>
<dbReference type="InterPro" id="IPR033701">
    <property type="entry name" value="POLO_box_1"/>
</dbReference>
<dbReference type="PANTHER" id="PTHR24345:SF0">
    <property type="entry name" value="CELL CYCLE SERINE_THREONINE-PROTEIN KINASE CDC5_MSD2"/>
    <property type="match status" value="1"/>
</dbReference>
<sequence>MFTGYRESEQIPAPRKPSTTALKWDGATSDRRKRRRTAKKTDSDAASRKMVAKGIDMEALSPRDANAQRPQRVNDLKTKAAAQLKANKEKEHPPPPPPHVTEPPSNDCKDGNVYQVGKLLGKGGFAVCYEGQLPGTRKRFALKIVKSKMPSKMEQKVAKRPFQDAIVNIVQFYRAFSFESSTYLVLELCPNGSLMDMVKRRKGVTEAEVRFYAVQIAGAIKYMHSKGIIHRDLKMGNIFLDRQMNAKIGDFGLAALLVTGRDMQTIRRTTLCGTPNYIAPEILEKGRKGHDHNVDIWSLGVIVIISKEAKDLVATMLEDADRRPDPDSIVQHPFFLAGYMPSSDDMTPKLREYPPDNECFYNYPRNEEEEVENLLALKEMCKSCEVGPWNEMQVVHRPVWREMAAEEKAGLTPIIPLEEGIVYRPFDEVAKEIRAQQKFAPQNSTSQARPKSEEPSQAPRNPLPDSAKPLPQSFAAQQRAQGRTAKAPGTIRLQDMREATAKQPSTVRSRAKKEADVVVSVAPVDVPPETLSSIPRSVSGQSLPAREQTLTLRGTTRSSRPQLTSSRTEPILRKASGDSDVQPAATRRSATPPAATQSNDQVSLFNPLELREKVPETRPDLVLDRLRKLQAELERALNSRSMAYVSTREKTPSPPHIVVKWVDYTNKFGLGYILSDGTIGCILRQMPTNDGAKSPMLPPACLLVHDGERHIRRKNDLSYPDRHQILPMGESIYFYENYGEDGLSRVRVDPRNFKVPVGPDGVAAKLSAGKDVFDHRKRERIVLWKKFANYMLAYGRELEGEGDEAPIPIPKMTDLTAAPSDLVTFYQRFGDVGCWHFSDGHVQFNFPDHTKIVLDSTGTWCHFWHLPEDAANNLATEGTLDESSLDARSVLSYPLQTLLNFTVPSKATSRTANASRCRPEIPAELQSIPSANDFRRKIDFIKNVVKEWVVNGGIGNSDMSRDRRIRWAGYRETKTTQGPLKHVWVTIGSRRGDERYTTMWDPRKPNEFGPDIDDTKKP</sequence>
<feature type="region of interest" description="Disordered" evidence="8">
    <location>
        <begin position="438"/>
        <end position="515"/>
    </location>
</feature>
<dbReference type="InterPro" id="IPR036947">
    <property type="entry name" value="POLO_box_dom_sf"/>
</dbReference>
<evidence type="ECO:0000256" key="7">
    <source>
        <dbReference type="PROSITE-ProRule" id="PRU10141"/>
    </source>
</evidence>
<dbReference type="PANTHER" id="PTHR24345">
    <property type="entry name" value="SERINE/THREONINE-PROTEIN KINASE PLK"/>
    <property type="match status" value="1"/>
</dbReference>
<feature type="compositionally biased region" description="Low complexity" evidence="8">
    <location>
        <begin position="583"/>
        <end position="596"/>
    </location>
</feature>
<dbReference type="InterPro" id="IPR033695">
    <property type="entry name" value="POLO_box_2"/>
</dbReference>
<feature type="domain" description="Protein kinase" evidence="9">
    <location>
        <begin position="114"/>
        <end position="335"/>
    </location>
</feature>
<dbReference type="GO" id="GO:0005816">
    <property type="term" value="C:spindle pole body"/>
    <property type="evidence" value="ECO:0007669"/>
    <property type="project" value="TreeGrafter"/>
</dbReference>
<dbReference type="EMBL" id="JH793722">
    <property type="protein sequence ID" value="ELQ44043.1"/>
    <property type="molecule type" value="Genomic_DNA"/>
</dbReference>
<dbReference type="SMART" id="SM00220">
    <property type="entry name" value="S_TKc"/>
    <property type="match status" value="1"/>
</dbReference>
<dbReference type="CDD" id="cd13117">
    <property type="entry name" value="POLO_box_2"/>
    <property type="match status" value="1"/>
</dbReference>
<dbReference type="PROSITE" id="PS00107">
    <property type="entry name" value="PROTEIN_KINASE_ATP"/>
    <property type="match status" value="1"/>
</dbReference>
<keyword evidence="4 7" id="KW-0547">Nucleotide-binding</keyword>
<dbReference type="GO" id="GO:0005524">
    <property type="term" value="F:ATP binding"/>
    <property type="evidence" value="ECO:0007669"/>
    <property type="project" value="UniProtKB-UniRule"/>
</dbReference>
<dbReference type="GO" id="GO:0007052">
    <property type="term" value="P:mitotic spindle organization"/>
    <property type="evidence" value="ECO:0007669"/>
    <property type="project" value="TreeGrafter"/>
</dbReference>
<evidence type="ECO:0000256" key="1">
    <source>
        <dbReference type="ARBA" id="ARBA00022527"/>
    </source>
</evidence>
<keyword evidence="1" id="KW-0723">Serine/threonine-protein kinase</keyword>
<feature type="compositionally biased region" description="Polar residues" evidence="8">
    <location>
        <begin position="439"/>
        <end position="449"/>
    </location>
</feature>
<evidence type="ECO:0000256" key="6">
    <source>
        <dbReference type="ARBA" id="ARBA00022840"/>
    </source>
</evidence>
<feature type="binding site" evidence="7">
    <location>
        <position position="143"/>
    </location>
    <ligand>
        <name>ATP</name>
        <dbReference type="ChEBI" id="CHEBI:30616"/>
    </ligand>
</feature>
<protein>
    <submittedName>
        <fullName evidence="10">Myosin light chain kinase</fullName>
    </submittedName>
</protein>